<organism evidence="2 3">
    <name type="scientific">Podospora aff. communis PSN243</name>
    <dbReference type="NCBI Taxonomy" id="3040156"/>
    <lineage>
        <taxon>Eukaryota</taxon>
        <taxon>Fungi</taxon>
        <taxon>Dikarya</taxon>
        <taxon>Ascomycota</taxon>
        <taxon>Pezizomycotina</taxon>
        <taxon>Sordariomycetes</taxon>
        <taxon>Sordariomycetidae</taxon>
        <taxon>Sordariales</taxon>
        <taxon>Podosporaceae</taxon>
        <taxon>Podospora</taxon>
    </lineage>
</organism>
<feature type="region of interest" description="Disordered" evidence="1">
    <location>
        <begin position="182"/>
        <end position="204"/>
    </location>
</feature>
<name>A0AAV9H733_9PEZI</name>
<proteinExistence type="predicted"/>
<reference evidence="2" key="2">
    <citation type="submission" date="2023-05" db="EMBL/GenBank/DDBJ databases">
        <authorList>
            <consortium name="Lawrence Berkeley National Laboratory"/>
            <person name="Steindorff A."/>
            <person name="Hensen N."/>
            <person name="Bonometti L."/>
            <person name="Westerberg I."/>
            <person name="Brannstrom I.O."/>
            <person name="Guillou S."/>
            <person name="Cros-Aarteil S."/>
            <person name="Calhoun S."/>
            <person name="Haridas S."/>
            <person name="Kuo A."/>
            <person name="Mondo S."/>
            <person name="Pangilinan J."/>
            <person name="Riley R."/>
            <person name="Labutti K."/>
            <person name="Andreopoulos B."/>
            <person name="Lipzen A."/>
            <person name="Chen C."/>
            <person name="Yanf M."/>
            <person name="Daum C."/>
            <person name="Ng V."/>
            <person name="Clum A."/>
            <person name="Ohm R."/>
            <person name="Martin F."/>
            <person name="Silar P."/>
            <person name="Natvig D."/>
            <person name="Lalanne C."/>
            <person name="Gautier V."/>
            <person name="Ament-Velasquez S.L."/>
            <person name="Kruys A."/>
            <person name="Hutchinson M.I."/>
            <person name="Powell A.J."/>
            <person name="Barry K."/>
            <person name="Miller A.N."/>
            <person name="Grigoriev I.V."/>
            <person name="Debuchy R."/>
            <person name="Gladieux P."/>
            <person name="Thoren M.H."/>
            <person name="Johannesson H."/>
        </authorList>
    </citation>
    <scope>NUCLEOTIDE SEQUENCE</scope>
    <source>
        <strain evidence="2">PSN243</strain>
    </source>
</reference>
<feature type="compositionally biased region" description="Polar residues" evidence="1">
    <location>
        <begin position="193"/>
        <end position="204"/>
    </location>
</feature>
<reference evidence="2" key="1">
    <citation type="journal article" date="2023" name="Mol. Phylogenet. Evol.">
        <title>Genome-scale phylogeny and comparative genomics of the fungal order Sordariales.</title>
        <authorList>
            <person name="Hensen N."/>
            <person name="Bonometti L."/>
            <person name="Westerberg I."/>
            <person name="Brannstrom I.O."/>
            <person name="Guillou S."/>
            <person name="Cros-Aarteil S."/>
            <person name="Calhoun S."/>
            <person name="Haridas S."/>
            <person name="Kuo A."/>
            <person name="Mondo S."/>
            <person name="Pangilinan J."/>
            <person name="Riley R."/>
            <person name="LaButti K."/>
            <person name="Andreopoulos B."/>
            <person name="Lipzen A."/>
            <person name="Chen C."/>
            <person name="Yan M."/>
            <person name="Daum C."/>
            <person name="Ng V."/>
            <person name="Clum A."/>
            <person name="Steindorff A."/>
            <person name="Ohm R.A."/>
            <person name="Martin F."/>
            <person name="Silar P."/>
            <person name="Natvig D.O."/>
            <person name="Lalanne C."/>
            <person name="Gautier V."/>
            <person name="Ament-Velasquez S.L."/>
            <person name="Kruys A."/>
            <person name="Hutchinson M.I."/>
            <person name="Powell A.J."/>
            <person name="Barry K."/>
            <person name="Miller A.N."/>
            <person name="Grigoriev I.V."/>
            <person name="Debuchy R."/>
            <person name="Gladieux P."/>
            <person name="Hiltunen Thoren M."/>
            <person name="Johannesson H."/>
        </authorList>
    </citation>
    <scope>NUCLEOTIDE SEQUENCE</scope>
    <source>
        <strain evidence="2">PSN243</strain>
    </source>
</reference>
<dbReference type="AlphaFoldDB" id="A0AAV9H733"/>
<keyword evidence="3" id="KW-1185">Reference proteome</keyword>
<protein>
    <recommendedName>
        <fullName evidence="4">DRBM domain-containing protein</fullName>
    </recommendedName>
</protein>
<sequence length="320" mass="34474">MAPADEPIDLSDIKEWISAYEANPQPASLTPAQRKAILDFKAATAKEVAAPEIGEEDWISALQLYRDTDASKRRGVEFTYEDVGANGQFKCFCNFKGPHAPERMTFPRGDCGFVAVDTKGTLDAPSFSKKKDARRYAAKQTVIWLRRQGQEVPFPKVGNKTKDRVVVVDRVILAPATVPKSEGTRMEGVAGPANSSASTLDPVKPSNTNGDIGDAAEVPATVRVIELCNALSFQAPAYRLSPADNGQNDFYNGYADFGTDSLTFPKTLGCVSNCCTKSGTKEQIAAMVLEHLLAYQARRNIQLANVEGKFGDASGGAALT</sequence>
<accession>A0AAV9H733</accession>
<evidence type="ECO:0000313" key="2">
    <source>
        <dbReference type="EMBL" id="KAK4456263.1"/>
    </source>
</evidence>
<evidence type="ECO:0000313" key="3">
    <source>
        <dbReference type="Proteomes" id="UP001321760"/>
    </source>
</evidence>
<evidence type="ECO:0000256" key="1">
    <source>
        <dbReference type="SAM" id="MobiDB-lite"/>
    </source>
</evidence>
<dbReference type="Proteomes" id="UP001321760">
    <property type="component" value="Unassembled WGS sequence"/>
</dbReference>
<dbReference type="EMBL" id="MU865913">
    <property type="protein sequence ID" value="KAK4456263.1"/>
    <property type="molecule type" value="Genomic_DNA"/>
</dbReference>
<comment type="caution">
    <text evidence="2">The sequence shown here is derived from an EMBL/GenBank/DDBJ whole genome shotgun (WGS) entry which is preliminary data.</text>
</comment>
<gene>
    <name evidence="2" type="ORF">QBC34DRAFT_419998</name>
</gene>
<evidence type="ECO:0008006" key="4">
    <source>
        <dbReference type="Google" id="ProtNLM"/>
    </source>
</evidence>